<feature type="transmembrane region" description="Helical" evidence="2">
    <location>
        <begin position="258"/>
        <end position="275"/>
    </location>
</feature>
<evidence type="ECO:0000313" key="4">
    <source>
        <dbReference type="EMBL" id="GAA2100659.1"/>
    </source>
</evidence>
<evidence type="ECO:0000256" key="1">
    <source>
        <dbReference type="SAM" id="MobiDB-lite"/>
    </source>
</evidence>
<evidence type="ECO:0000259" key="3">
    <source>
        <dbReference type="Pfam" id="PF02517"/>
    </source>
</evidence>
<name>A0ABP5IIM2_9MICO</name>
<organism evidence="4 5">
    <name type="scientific">Brevibacterium salitolerans</name>
    <dbReference type="NCBI Taxonomy" id="1403566"/>
    <lineage>
        <taxon>Bacteria</taxon>
        <taxon>Bacillati</taxon>
        <taxon>Actinomycetota</taxon>
        <taxon>Actinomycetes</taxon>
        <taxon>Micrococcales</taxon>
        <taxon>Brevibacteriaceae</taxon>
        <taxon>Brevibacterium</taxon>
    </lineage>
</organism>
<accession>A0ABP5IIM2</accession>
<gene>
    <name evidence="4" type="ORF">GCM10009823_23150</name>
</gene>
<evidence type="ECO:0000313" key="5">
    <source>
        <dbReference type="Proteomes" id="UP001500984"/>
    </source>
</evidence>
<dbReference type="EMBL" id="BAAAPZ010000008">
    <property type="protein sequence ID" value="GAA2100659.1"/>
    <property type="molecule type" value="Genomic_DNA"/>
</dbReference>
<feature type="transmembrane region" description="Helical" evidence="2">
    <location>
        <begin position="282"/>
        <end position="303"/>
    </location>
</feature>
<feature type="transmembrane region" description="Helical" evidence="2">
    <location>
        <begin position="148"/>
        <end position="172"/>
    </location>
</feature>
<comment type="caution">
    <text evidence="4">The sequence shown here is derived from an EMBL/GenBank/DDBJ whole genome shotgun (WGS) entry which is preliminary data.</text>
</comment>
<dbReference type="RefSeq" id="WP_291794954.1">
    <property type="nucleotide sequence ID" value="NZ_BAAAPZ010000008.1"/>
</dbReference>
<keyword evidence="5" id="KW-1185">Reference proteome</keyword>
<feature type="compositionally biased region" description="Polar residues" evidence="1">
    <location>
        <begin position="343"/>
        <end position="353"/>
    </location>
</feature>
<feature type="transmembrane region" description="Helical" evidence="2">
    <location>
        <begin position="66"/>
        <end position="84"/>
    </location>
</feature>
<evidence type="ECO:0000256" key="2">
    <source>
        <dbReference type="SAM" id="Phobius"/>
    </source>
</evidence>
<feature type="transmembrane region" description="Helical" evidence="2">
    <location>
        <begin position="309"/>
        <end position="331"/>
    </location>
</feature>
<feature type="region of interest" description="Disordered" evidence="1">
    <location>
        <begin position="104"/>
        <end position="123"/>
    </location>
</feature>
<keyword evidence="2" id="KW-1133">Transmembrane helix</keyword>
<protein>
    <recommendedName>
        <fullName evidence="3">CAAX prenyl protease 2/Lysostaphin resistance protein A-like domain-containing protein</fullName>
    </recommendedName>
</protein>
<proteinExistence type="predicted"/>
<feature type="transmembrane region" description="Helical" evidence="2">
    <location>
        <begin position="33"/>
        <end position="54"/>
    </location>
</feature>
<feature type="domain" description="CAAX prenyl protease 2/Lysostaphin resistance protein A-like" evidence="3">
    <location>
        <begin position="195"/>
        <end position="291"/>
    </location>
</feature>
<keyword evidence="2" id="KW-0812">Transmembrane</keyword>
<sequence length="353" mass="35717">MSTAAELPSTAGRAPHLASALPAAGGLGVRATAALLLAGGSLAGLGLVCVGFVLTDTPVPTGAVLFGRWIPALVSLGVIALLCGPQRPRGMGDAVADAGGANAGFRDPRASAPPARPEPGGGRRFGAAGLGRELVRWWGLWPARRRPLLHIVGTSVLAMLLLTGVYLLAAALSQSLGAIRVQPAAALVPALLMMVPVSVVFAMSTLGEEVVWRWHLPAVLSPLGFWGSAVLVAVAWTAFHIPLHWAYAAEGSVEPSTAVALTAALPPLSLFLSALAARWACVWPAVFAHALPFTAVNLAANGAELGPEALWAVTGITAVLLVSAALVIAPVGGQEAGGPARSQPGTTTPGPTR</sequence>
<feature type="transmembrane region" description="Helical" evidence="2">
    <location>
        <begin position="184"/>
        <end position="206"/>
    </location>
</feature>
<keyword evidence="2" id="KW-0472">Membrane</keyword>
<dbReference type="Proteomes" id="UP001500984">
    <property type="component" value="Unassembled WGS sequence"/>
</dbReference>
<feature type="region of interest" description="Disordered" evidence="1">
    <location>
        <begin position="334"/>
        <end position="353"/>
    </location>
</feature>
<feature type="transmembrane region" description="Helical" evidence="2">
    <location>
        <begin position="218"/>
        <end position="238"/>
    </location>
</feature>
<dbReference type="Pfam" id="PF02517">
    <property type="entry name" value="Rce1-like"/>
    <property type="match status" value="1"/>
</dbReference>
<reference evidence="5" key="1">
    <citation type="journal article" date="2019" name="Int. J. Syst. Evol. Microbiol.">
        <title>The Global Catalogue of Microorganisms (GCM) 10K type strain sequencing project: providing services to taxonomists for standard genome sequencing and annotation.</title>
        <authorList>
            <consortium name="The Broad Institute Genomics Platform"/>
            <consortium name="The Broad Institute Genome Sequencing Center for Infectious Disease"/>
            <person name="Wu L."/>
            <person name="Ma J."/>
        </authorList>
    </citation>
    <scope>NUCLEOTIDE SEQUENCE [LARGE SCALE GENOMIC DNA]</scope>
    <source>
        <strain evidence="5">JCM 15900</strain>
    </source>
</reference>
<dbReference type="InterPro" id="IPR003675">
    <property type="entry name" value="Rce1/LyrA-like_dom"/>
</dbReference>